<feature type="non-terminal residue" evidence="1">
    <location>
        <position position="115"/>
    </location>
</feature>
<gene>
    <name evidence="1" type="ORF">DERYTH_LOCUS24778</name>
</gene>
<name>A0A9N9PB65_9GLOM</name>
<dbReference type="AlphaFoldDB" id="A0A9N9PB65"/>
<dbReference type="EMBL" id="CAJVPY010043105">
    <property type="protein sequence ID" value="CAG8807917.1"/>
    <property type="molecule type" value="Genomic_DNA"/>
</dbReference>
<accession>A0A9N9PB65</accession>
<proteinExistence type="predicted"/>
<protein>
    <submittedName>
        <fullName evidence="1">20220_t:CDS:1</fullName>
    </submittedName>
</protein>
<evidence type="ECO:0000313" key="2">
    <source>
        <dbReference type="Proteomes" id="UP000789405"/>
    </source>
</evidence>
<dbReference type="Proteomes" id="UP000789405">
    <property type="component" value="Unassembled WGS sequence"/>
</dbReference>
<organism evidence="1 2">
    <name type="scientific">Dentiscutata erythropus</name>
    <dbReference type="NCBI Taxonomy" id="1348616"/>
    <lineage>
        <taxon>Eukaryota</taxon>
        <taxon>Fungi</taxon>
        <taxon>Fungi incertae sedis</taxon>
        <taxon>Mucoromycota</taxon>
        <taxon>Glomeromycotina</taxon>
        <taxon>Glomeromycetes</taxon>
        <taxon>Diversisporales</taxon>
        <taxon>Gigasporaceae</taxon>
        <taxon>Dentiscutata</taxon>
    </lineage>
</organism>
<evidence type="ECO:0000313" key="1">
    <source>
        <dbReference type="EMBL" id="CAG8807917.1"/>
    </source>
</evidence>
<sequence>FSLQLIVPRWIPKHQRLDAANEYIHFGQRFKEITNNDFVNKLLFYRKVWGLIHTAINKCMLYHDNEFVLLIKDYLNKIRDEKEELIRIQKNTTETSTSQNVIENTEVNTIQLENP</sequence>
<comment type="caution">
    <text evidence="1">The sequence shown here is derived from an EMBL/GenBank/DDBJ whole genome shotgun (WGS) entry which is preliminary data.</text>
</comment>
<reference evidence="1" key="1">
    <citation type="submission" date="2021-06" db="EMBL/GenBank/DDBJ databases">
        <authorList>
            <person name="Kallberg Y."/>
            <person name="Tangrot J."/>
            <person name="Rosling A."/>
        </authorList>
    </citation>
    <scope>NUCLEOTIDE SEQUENCE</scope>
    <source>
        <strain evidence="1">MA453B</strain>
    </source>
</reference>
<keyword evidence="2" id="KW-1185">Reference proteome</keyword>
<dbReference type="OrthoDB" id="10471773at2759"/>